<dbReference type="AlphaFoldDB" id="A0A250WPW3"/>
<dbReference type="Proteomes" id="UP000232323">
    <property type="component" value="Unassembled WGS sequence"/>
</dbReference>
<evidence type="ECO:0000259" key="9">
    <source>
        <dbReference type="Pfam" id="PF00561"/>
    </source>
</evidence>
<gene>
    <name evidence="10" type="ORF">CEUSTIGMA_g323.t1</name>
</gene>
<feature type="region of interest" description="Disordered" evidence="7">
    <location>
        <begin position="303"/>
        <end position="324"/>
    </location>
</feature>
<dbReference type="OrthoDB" id="9974421at2759"/>
<evidence type="ECO:0000256" key="4">
    <source>
        <dbReference type="ARBA" id="ARBA00022963"/>
    </source>
</evidence>
<feature type="compositionally biased region" description="Polar residues" evidence="7">
    <location>
        <begin position="303"/>
        <end position="317"/>
    </location>
</feature>
<evidence type="ECO:0000256" key="3">
    <source>
        <dbReference type="ARBA" id="ARBA00022801"/>
    </source>
</evidence>
<keyword evidence="4" id="KW-0442">Lipid degradation</keyword>
<dbReference type="PANTHER" id="PTHR11005">
    <property type="entry name" value="LYSOSOMAL ACID LIPASE-RELATED"/>
    <property type="match status" value="1"/>
</dbReference>
<protein>
    <recommendedName>
        <fullName evidence="9">AB hydrolase-1 domain-containing protein</fullName>
    </recommendedName>
</protein>
<dbReference type="Gene3D" id="3.40.50.1820">
    <property type="entry name" value="alpha/beta hydrolase"/>
    <property type="match status" value="1"/>
</dbReference>
<dbReference type="STRING" id="1157962.A0A250WPW3"/>
<dbReference type="Pfam" id="PF00561">
    <property type="entry name" value="Abhydrolase_1"/>
    <property type="match status" value="1"/>
</dbReference>
<dbReference type="GO" id="GO:0016787">
    <property type="term" value="F:hydrolase activity"/>
    <property type="evidence" value="ECO:0007669"/>
    <property type="project" value="UniProtKB-KW"/>
</dbReference>
<dbReference type="EMBL" id="BEGY01000001">
    <property type="protein sequence ID" value="GAX72868.1"/>
    <property type="molecule type" value="Genomic_DNA"/>
</dbReference>
<accession>A0A250WPW3</accession>
<evidence type="ECO:0000256" key="2">
    <source>
        <dbReference type="ARBA" id="ARBA00022729"/>
    </source>
</evidence>
<feature type="region of interest" description="Disordered" evidence="7">
    <location>
        <begin position="63"/>
        <end position="89"/>
    </location>
</feature>
<feature type="domain" description="AB hydrolase-1" evidence="9">
    <location>
        <begin position="364"/>
        <end position="473"/>
    </location>
</feature>
<comment type="similarity">
    <text evidence="1">Belongs to the AB hydrolase superfamily. Lipase family.</text>
</comment>
<evidence type="ECO:0000256" key="5">
    <source>
        <dbReference type="ARBA" id="ARBA00023098"/>
    </source>
</evidence>
<dbReference type="InterPro" id="IPR000073">
    <property type="entry name" value="AB_hydrolase_1"/>
</dbReference>
<keyword evidence="11" id="KW-1185">Reference proteome</keyword>
<keyword evidence="3" id="KW-0378">Hydrolase</keyword>
<proteinExistence type="inferred from homology"/>
<comment type="caution">
    <text evidence="10">The sequence shown here is derived from an EMBL/GenBank/DDBJ whole genome shotgun (WGS) entry which is preliminary data.</text>
</comment>
<keyword evidence="6" id="KW-0325">Glycoprotein</keyword>
<sequence>MKCLIPEVGWKNAFSLMHFPDISFACCMLVLLLLRGQASCPASTAQDGLSGCKSRCLLTYSQGAHPGDRQSTTHQITRSDGPGNGKEELQSRQNADFLPIGLPQALQLPKSLQTDNPLPTLPKLPNPFDSVHLSSSTNIIGHTNDESHNTIGAQKSGGGRLSSSLQSIGSPTSFGSLMTGSGISAATSAASTMLHGVGNAVSTASAARQQAVSSGLQALTSAAGSGGVFTAPEPLFSRPGLLSPVVATMLPTVPDTAFHKVGAGPSTSSVPAPARSQLPLQASTGSIASSFAQGLSQPTSGWVFNGGSSTSASQPPNVTDMKGLTEGRGYHMEQHDLVTSDGYFLVNFRIPHGKGKAANASLGPPVLLIHGISLSSTCWVVNSPDQSLAFILADKGFDVWMMNTRGNSFSRGHVRYGAQDPRYWAFAIDEMALIDLSATIDNILSTTGRKKVAIVGHSQGGTLPLMLLSRHPEYNERVNINIGLAAVVFVKYMTSPTMVAFSQAASNSNIASLVPPQQYAPMSESSQLLFLNGACQTIITAPACVAVTQSMFGPSTHITTSQYMNYWHVWPSSTSYWNALQWAQMYNDAATRLSSFNLAYVYDLTLIKAPCYMISGGQDVLAPPQAMDQVHQKLGGRLVGSHRVADYGHMDFIWDADGAHEILYPLIATILHQYAVEK</sequence>
<keyword evidence="5" id="KW-0443">Lipid metabolism</keyword>
<evidence type="ECO:0000313" key="11">
    <source>
        <dbReference type="Proteomes" id="UP000232323"/>
    </source>
</evidence>
<keyword evidence="2 8" id="KW-0732">Signal</keyword>
<reference evidence="10 11" key="1">
    <citation type="submission" date="2017-08" db="EMBL/GenBank/DDBJ databases">
        <title>Acidophilic green algal genome provides insights into adaptation to an acidic environment.</title>
        <authorList>
            <person name="Hirooka S."/>
            <person name="Hirose Y."/>
            <person name="Kanesaki Y."/>
            <person name="Higuchi S."/>
            <person name="Fujiwara T."/>
            <person name="Onuma R."/>
            <person name="Era A."/>
            <person name="Ohbayashi R."/>
            <person name="Uzuka A."/>
            <person name="Nozaki H."/>
            <person name="Yoshikawa H."/>
            <person name="Miyagishima S.Y."/>
        </authorList>
    </citation>
    <scope>NUCLEOTIDE SEQUENCE [LARGE SCALE GENOMIC DNA]</scope>
    <source>
        <strain evidence="10 11">NIES-2499</strain>
    </source>
</reference>
<dbReference type="SUPFAM" id="SSF53474">
    <property type="entry name" value="alpha/beta-Hydrolases"/>
    <property type="match status" value="1"/>
</dbReference>
<evidence type="ECO:0000256" key="7">
    <source>
        <dbReference type="SAM" id="MobiDB-lite"/>
    </source>
</evidence>
<dbReference type="GO" id="GO:0016042">
    <property type="term" value="P:lipid catabolic process"/>
    <property type="evidence" value="ECO:0007669"/>
    <property type="project" value="UniProtKB-KW"/>
</dbReference>
<feature type="compositionally biased region" description="Polar residues" evidence="7">
    <location>
        <begin position="69"/>
        <end position="78"/>
    </location>
</feature>
<organism evidence="10 11">
    <name type="scientific">Chlamydomonas eustigma</name>
    <dbReference type="NCBI Taxonomy" id="1157962"/>
    <lineage>
        <taxon>Eukaryota</taxon>
        <taxon>Viridiplantae</taxon>
        <taxon>Chlorophyta</taxon>
        <taxon>core chlorophytes</taxon>
        <taxon>Chlorophyceae</taxon>
        <taxon>CS clade</taxon>
        <taxon>Chlamydomonadales</taxon>
        <taxon>Chlamydomonadaceae</taxon>
        <taxon>Chlamydomonas</taxon>
    </lineage>
</organism>
<name>A0A250WPW3_9CHLO</name>
<feature type="chain" id="PRO_5012942229" description="AB hydrolase-1 domain-containing protein" evidence="8">
    <location>
        <begin position="39"/>
        <end position="678"/>
    </location>
</feature>
<evidence type="ECO:0000256" key="8">
    <source>
        <dbReference type="SAM" id="SignalP"/>
    </source>
</evidence>
<evidence type="ECO:0000313" key="10">
    <source>
        <dbReference type="EMBL" id="GAX72868.1"/>
    </source>
</evidence>
<evidence type="ECO:0000256" key="1">
    <source>
        <dbReference type="ARBA" id="ARBA00010701"/>
    </source>
</evidence>
<evidence type="ECO:0000256" key="6">
    <source>
        <dbReference type="ARBA" id="ARBA00023180"/>
    </source>
</evidence>
<dbReference type="FunFam" id="3.40.50.1820:FF:000057">
    <property type="entry name" value="Lipase"/>
    <property type="match status" value="1"/>
</dbReference>
<feature type="signal peptide" evidence="8">
    <location>
        <begin position="1"/>
        <end position="38"/>
    </location>
</feature>
<dbReference type="InterPro" id="IPR029058">
    <property type="entry name" value="AB_hydrolase_fold"/>
</dbReference>